<name>A0ABN1PWU9_9ACTN</name>
<sequence>MSSVDSSVLQVVLGQSERVLETYRIDPGLVQEHANNERRIKEGGYGTRQIYELVQNGADELRNTPNGEIAVVLTTSHLYCANEGSAITPEGADTILRMGVSRKRGGQIGRFGVGVKSVLSVTDMPEFYSKEDGKSFGFDKEWAAKEIRAVQPSAVETPVLRIARPLDRERAAADDPVLRELLTWATTVVRLPLKPGAVNRLAKDIAEFPAEFSLFSPHVETVTLEDRRSSKTIARQVFLRSTGDRRELQMETTGKSTRVSDWRVFTRSHTPSARALEEAGELHDRPVIDVSWAVPTEVRRDRGQFWAYFPTNYASTLKGIVNAPWKTSEDRQNLYNHNAFNHELIGVVAQLVVESLPKLASEYDPCAHLDVLPARGREETQWAADELVHAIWTVAAHQPVVPDQNGVFGTVAEVHMHPDKLDSSWLRRWAEHPGRPANWCDHSVEEGHYRRERVGYIQSAAGVAPKTAREWLEALVADETPEASARAITIAWEMSRKGHNQADDAMRARIVLTENLGLVPPSNKIFRRSGDDDLTDNTVYVDERVYAGDPEVIRALNELGVHEADHRGRLASVVEQGFHGYADRQWISFWELVRLAGPAGTLDAFRGREDVKARLKVKTVDGGFRRIDECLLPGRIVPADGSRDSRIAVDTGFHGDDRSVLKDLGLLDGPAERHDPREDSVFVDYTRDLWEAHCAGLPASDHRPQHATMAFDGSMPAGPLRLLTELSPEGRAAFLAHLPIGGVVANWTMQVGRQTSTRKSVMSPLKWTARRHGYVETSRGLRQVVRSVGPDLKSHEHLLPVAKVSTSVANVLGLPHTFGEIEPRLWAELVDEAAGTADDAFAGKVYALILEAGVDWPAEGAVRCRLGDEARTDVAVTEIVVTGSRVQYETLVGEQIPALLAPSETAALSMREHWKMLSPDDVIQKELRWAGVEEVRLTEEFPHLKVRVRNQVEGWTLVRCEELGEVVRTPKGMRTTEMPTAAHFGDRKVFVRQPVDDLATLLAVDVELKLGLGADQCRNILGLREQQRNHERLRRARQAPDIADKMLELIGVEALRKGLPHGLLESDEAETGTPATDRRVARLAVNAYGDELLRVYRDDIAASVPDAAATFRGDSKSIRVVNDLDLPENYAGTRSDPLPPVERVQGPKAFPRLHDYQERLTQKTFDLLTRWENPRAMLCLPTGAGKTRVAVEAIIRVVKEQGLNGRPILWIAQSQELCEQAVQTWSFVWAKVGPPEQLTINRLWGSRDAAASKDTAHLVVATDANLEKRLERPEYGWLRDAAIVIVDEAHFSITPRYTDLFRTLGITYRETSRPLIGLTATPYRGFNAQETRRLVERYGGTRLDEGIFRSDPYEELQELGVLAKVEHRELKGTTLTLTEEELKGTEEFQGAWLPRSVEATLARDADRNAMLLKEIERLPVGSPVLLFAASVSHAKVLVAKLNGRGIPAAAIDSTTPDSDRRARIEEFRSKKIRVLANHGVLAQGFDAPATEVVVVARPTYSPNAYQQMIGRGLRGPLNNGGSTCLILDVADNIVNYDKKLAFTEFEHLWSRR</sequence>
<feature type="domain" description="Helicase ATP-binding" evidence="1">
    <location>
        <begin position="1167"/>
        <end position="1322"/>
    </location>
</feature>
<organism evidence="3 4">
    <name type="scientific">Nonomuraea longicatena</name>
    <dbReference type="NCBI Taxonomy" id="83682"/>
    <lineage>
        <taxon>Bacteria</taxon>
        <taxon>Bacillati</taxon>
        <taxon>Actinomycetota</taxon>
        <taxon>Actinomycetes</taxon>
        <taxon>Streptosporangiales</taxon>
        <taxon>Streptosporangiaceae</taxon>
        <taxon>Nonomuraea</taxon>
    </lineage>
</organism>
<comment type="caution">
    <text evidence="3">The sequence shown here is derived from an EMBL/GenBank/DDBJ whole genome shotgun (WGS) entry which is preliminary data.</text>
</comment>
<evidence type="ECO:0000313" key="4">
    <source>
        <dbReference type="Proteomes" id="UP001501578"/>
    </source>
</evidence>
<dbReference type="InterPro" id="IPR014001">
    <property type="entry name" value="Helicase_ATP-bd"/>
</dbReference>
<evidence type="ECO:0000259" key="1">
    <source>
        <dbReference type="PROSITE" id="PS51192"/>
    </source>
</evidence>
<dbReference type="Pfam" id="PF00271">
    <property type="entry name" value="Helicase_C"/>
    <property type="match status" value="1"/>
</dbReference>
<dbReference type="SMART" id="SM00487">
    <property type="entry name" value="DEXDc"/>
    <property type="match status" value="1"/>
</dbReference>
<dbReference type="PANTHER" id="PTHR47396:SF1">
    <property type="entry name" value="ATP-DEPENDENT HELICASE IRC3-RELATED"/>
    <property type="match status" value="1"/>
</dbReference>
<dbReference type="PROSITE" id="PS51194">
    <property type="entry name" value="HELICASE_CTER"/>
    <property type="match status" value="1"/>
</dbReference>
<dbReference type="InterPro" id="IPR027417">
    <property type="entry name" value="P-loop_NTPase"/>
</dbReference>
<dbReference type="Pfam" id="PF04851">
    <property type="entry name" value="ResIII"/>
    <property type="match status" value="1"/>
</dbReference>
<evidence type="ECO:0008006" key="5">
    <source>
        <dbReference type="Google" id="ProtNLM"/>
    </source>
</evidence>
<gene>
    <name evidence="3" type="ORF">GCM10009560_40380</name>
</gene>
<dbReference type="InterPro" id="IPR036890">
    <property type="entry name" value="HATPase_C_sf"/>
</dbReference>
<protein>
    <recommendedName>
        <fullName evidence="5">Helicase</fullName>
    </recommendedName>
</protein>
<dbReference type="Gene3D" id="3.30.565.10">
    <property type="entry name" value="Histidine kinase-like ATPase, C-terminal domain"/>
    <property type="match status" value="1"/>
</dbReference>
<dbReference type="InterPro" id="IPR001650">
    <property type="entry name" value="Helicase_C-like"/>
</dbReference>
<dbReference type="InterPro" id="IPR006935">
    <property type="entry name" value="Helicase/UvrB_N"/>
</dbReference>
<evidence type="ECO:0000313" key="3">
    <source>
        <dbReference type="EMBL" id="GAA0933833.1"/>
    </source>
</evidence>
<proteinExistence type="predicted"/>
<dbReference type="EMBL" id="BAAAHQ010000021">
    <property type="protein sequence ID" value="GAA0933833.1"/>
    <property type="molecule type" value="Genomic_DNA"/>
</dbReference>
<evidence type="ECO:0000259" key="2">
    <source>
        <dbReference type="PROSITE" id="PS51194"/>
    </source>
</evidence>
<dbReference type="NCBIfam" id="NF047352">
    <property type="entry name" value="P_loop_sacsin"/>
    <property type="match status" value="1"/>
</dbReference>
<dbReference type="InterPro" id="IPR050742">
    <property type="entry name" value="Helicase_Restrict-Modif_Enz"/>
</dbReference>
<dbReference type="SMART" id="SM00490">
    <property type="entry name" value="HELICc"/>
    <property type="match status" value="1"/>
</dbReference>
<feature type="domain" description="Helicase C-terminal" evidence="2">
    <location>
        <begin position="1410"/>
        <end position="1552"/>
    </location>
</feature>
<dbReference type="PROSITE" id="PS51192">
    <property type="entry name" value="HELICASE_ATP_BIND_1"/>
    <property type="match status" value="1"/>
</dbReference>
<dbReference type="SUPFAM" id="SSF55874">
    <property type="entry name" value="ATPase domain of HSP90 chaperone/DNA topoisomerase II/histidine kinase"/>
    <property type="match status" value="1"/>
</dbReference>
<dbReference type="RefSeq" id="WP_343951469.1">
    <property type="nucleotide sequence ID" value="NZ_BAAAHQ010000021.1"/>
</dbReference>
<reference evidence="3 4" key="1">
    <citation type="journal article" date="2019" name="Int. J. Syst. Evol. Microbiol.">
        <title>The Global Catalogue of Microorganisms (GCM) 10K type strain sequencing project: providing services to taxonomists for standard genome sequencing and annotation.</title>
        <authorList>
            <consortium name="The Broad Institute Genomics Platform"/>
            <consortium name="The Broad Institute Genome Sequencing Center for Infectious Disease"/>
            <person name="Wu L."/>
            <person name="Ma J."/>
        </authorList>
    </citation>
    <scope>NUCLEOTIDE SEQUENCE [LARGE SCALE GENOMIC DNA]</scope>
    <source>
        <strain evidence="3 4">JCM 11136</strain>
    </source>
</reference>
<dbReference type="Gene3D" id="3.40.50.300">
    <property type="entry name" value="P-loop containing nucleotide triphosphate hydrolases"/>
    <property type="match status" value="2"/>
</dbReference>
<dbReference type="SUPFAM" id="SSF52540">
    <property type="entry name" value="P-loop containing nucleoside triphosphate hydrolases"/>
    <property type="match status" value="1"/>
</dbReference>
<accession>A0ABN1PWU9</accession>
<dbReference type="PANTHER" id="PTHR47396">
    <property type="entry name" value="TYPE I RESTRICTION ENZYME ECOKI R PROTEIN"/>
    <property type="match status" value="1"/>
</dbReference>
<keyword evidence="4" id="KW-1185">Reference proteome</keyword>
<dbReference type="Proteomes" id="UP001501578">
    <property type="component" value="Unassembled WGS sequence"/>
</dbReference>